<dbReference type="VEuPathDB" id="FungiDB:MGG_16814"/>
<feature type="non-terminal residue" evidence="1">
    <location>
        <position position="81"/>
    </location>
</feature>
<dbReference type="EMBL" id="CM001233">
    <property type="protein sequence ID" value="EHA52505.1"/>
    <property type="molecule type" value="Genomic_DNA"/>
</dbReference>
<keyword evidence="2" id="KW-1185">Reference proteome</keyword>
<dbReference type="Proteomes" id="UP000009058">
    <property type="component" value="Chromosome 3"/>
</dbReference>
<dbReference type="AlphaFoldDB" id="G4N293"/>
<organism evidence="1 2">
    <name type="scientific">Pyricularia oryzae (strain 70-15 / ATCC MYA-4617 / FGSC 8958)</name>
    <name type="common">Rice blast fungus</name>
    <name type="synonym">Magnaporthe oryzae</name>
    <dbReference type="NCBI Taxonomy" id="242507"/>
    <lineage>
        <taxon>Eukaryota</taxon>
        <taxon>Fungi</taxon>
        <taxon>Dikarya</taxon>
        <taxon>Ascomycota</taxon>
        <taxon>Pezizomycotina</taxon>
        <taxon>Sordariomycetes</taxon>
        <taxon>Sordariomycetidae</taxon>
        <taxon>Magnaporthales</taxon>
        <taxon>Pyriculariaceae</taxon>
        <taxon>Pyricularia</taxon>
    </lineage>
</organism>
<reference key="2">
    <citation type="submission" date="2011-05" db="EMBL/GenBank/DDBJ databases">
        <title>The Genome Sequence of Magnaporthe oryzae 70-15.</title>
        <authorList>
            <consortium name="The Broad Institute Genome Sequencing Platform"/>
            <person name="Ma L.-J."/>
            <person name="Dead R."/>
            <person name="Young S.K."/>
            <person name="Zeng Q."/>
            <person name="Gargeya S."/>
            <person name="Fitzgerald M."/>
            <person name="Haas B."/>
            <person name="Abouelleil A."/>
            <person name="Alvarado L."/>
            <person name="Arachchi H.M."/>
            <person name="Berlin A."/>
            <person name="Brown A."/>
            <person name="Chapman S.B."/>
            <person name="Chen Z."/>
            <person name="Dunbar C."/>
            <person name="Freedman E."/>
            <person name="Gearin G."/>
            <person name="Gellesch M."/>
            <person name="Goldberg J."/>
            <person name="Griggs A."/>
            <person name="Gujja S."/>
            <person name="Heiman D."/>
            <person name="Howarth C."/>
            <person name="Larson L."/>
            <person name="Lui A."/>
            <person name="MacDonald P.J.P."/>
            <person name="Mehta T."/>
            <person name="Montmayeur A."/>
            <person name="Murphy C."/>
            <person name="Neiman D."/>
            <person name="Pearson M."/>
            <person name="Priest M."/>
            <person name="Roberts A."/>
            <person name="Saif S."/>
            <person name="Shea T."/>
            <person name="Shenoy N."/>
            <person name="Sisk P."/>
            <person name="Stolte C."/>
            <person name="Sykes S."/>
            <person name="Yandava C."/>
            <person name="Wortman J."/>
            <person name="Nusbaum C."/>
            <person name="Birren B."/>
        </authorList>
    </citation>
    <scope>NUCLEOTIDE SEQUENCE</scope>
    <source>
        <strain>70-15</strain>
    </source>
</reference>
<accession>G4N293</accession>
<dbReference type="KEGG" id="mgr:MGG_16814"/>
<dbReference type="RefSeq" id="XP_003712312.1">
    <property type="nucleotide sequence ID" value="XM_003712264.1"/>
</dbReference>
<protein>
    <submittedName>
        <fullName evidence="1">Uncharacterized protein</fullName>
    </submittedName>
</protein>
<dbReference type="Pfam" id="PF19951">
    <property type="entry name" value="DUF6413"/>
    <property type="match status" value="1"/>
</dbReference>
<proteinExistence type="predicted"/>
<evidence type="ECO:0000313" key="2">
    <source>
        <dbReference type="Proteomes" id="UP000009058"/>
    </source>
</evidence>
<name>G4N293_PYRO7</name>
<sequence>PSTGNRCCGQGTTDPNNFCKRSYLDAFCCSSFASDRPKARKGAQGGCDDNPGFPIGRVVKQALFFGSGCESNGRKGFVGCA</sequence>
<dbReference type="GeneID" id="12984989"/>
<dbReference type="InParanoid" id="G4N293"/>
<reference evidence="1 2" key="1">
    <citation type="journal article" date="2005" name="Nature">
        <title>The genome sequence of the rice blast fungus Magnaporthe grisea.</title>
        <authorList>
            <person name="Dean R.A."/>
            <person name="Talbot N.J."/>
            <person name="Ebbole D.J."/>
            <person name="Farman M.L."/>
            <person name="Mitchell T.K."/>
            <person name="Orbach M.J."/>
            <person name="Thon M."/>
            <person name="Kulkarni R."/>
            <person name="Xu J.R."/>
            <person name="Pan H."/>
            <person name="Read N.D."/>
            <person name="Lee Y.H."/>
            <person name="Carbone I."/>
            <person name="Brown D."/>
            <person name="Oh Y.Y."/>
            <person name="Donofrio N."/>
            <person name="Jeong J.S."/>
            <person name="Soanes D.M."/>
            <person name="Djonovic S."/>
            <person name="Kolomiets E."/>
            <person name="Rehmeyer C."/>
            <person name="Li W."/>
            <person name="Harding M."/>
            <person name="Kim S."/>
            <person name="Lebrun M.H."/>
            <person name="Bohnert H."/>
            <person name="Coughlan S."/>
            <person name="Butler J."/>
            <person name="Calvo S."/>
            <person name="Ma L.J."/>
            <person name="Nicol R."/>
            <person name="Purcell S."/>
            <person name="Nusbaum C."/>
            <person name="Galagan J.E."/>
            <person name="Birren B.W."/>
        </authorList>
    </citation>
    <scope>NUCLEOTIDE SEQUENCE [LARGE SCALE GENOMIC DNA]</scope>
    <source>
        <strain evidence="2">70-15 / ATCC MYA-4617 / FGSC 8958</strain>
    </source>
</reference>
<evidence type="ECO:0000313" key="1">
    <source>
        <dbReference type="EMBL" id="EHA52505.1"/>
    </source>
</evidence>
<dbReference type="InterPro" id="IPR045634">
    <property type="entry name" value="DUF6413"/>
</dbReference>
<gene>
    <name evidence="1" type="ORF">MGG_16814</name>
</gene>